<sequence length="158" mass="18553">MSKEAINHADGREGLPKHADLRRLLAYWQERSGPRDFPRRADVDPIDFRFMLDRVALTEVHDSIDQGPRRYRLRLVGSYWYRLLGFEATGMWMNDFPHSNQRKLTEDFYAAMIEGRRPRFAQRDVIVDDQLLHYEIMLLPLSEDGSRISMIMTGIGPD</sequence>
<evidence type="ECO:0000313" key="1">
    <source>
        <dbReference type="EMBL" id="MDQ7250638.1"/>
    </source>
</evidence>
<protein>
    <submittedName>
        <fullName evidence="1">PAS domain-containing protein</fullName>
    </submittedName>
</protein>
<organism evidence="1 2">
    <name type="scientific">Dongia sedimenti</name>
    <dbReference type="NCBI Taxonomy" id="3064282"/>
    <lineage>
        <taxon>Bacteria</taxon>
        <taxon>Pseudomonadati</taxon>
        <taxon>Pseudomonadota</taxon>
        <taxon>Alphaproteobacteria</taxon>
        <taxon>Rhodospirillales</taxon>
        <taxon>Dongiaceae</taxon>
        <taxon>Dongia</taxon>
    </lineage>
</organism>
<dbReference type="EMBL" id="JAUYVI010000007">
    <property type="protein sequence ID" value="MDQ7250638.1"/>
    <property type="molecule type" value="Genomic_DNA"/>
</dbReference>
<dbReference type="InterPro" id="IPR009922">
    <property type="entry name" value="DUF1457"/>
</dbReference>
<comment type="caution">
    <text evidence="1">The sequence shown here is derived from an EMBL/GenBank/DDBJ whole genome shotgun (WGS) entry which is preliminary data.</text>
</comment>
<dbReference type="Proteomes" id="UP001230156">
    <property type="component" value="Unassembled WGS sequence"/>
</dbReference>
<name>A0ABU0YSE4_9PROT</name>
<keyword evidence="2" id="KW-1185">Reference proteome</keyword>
<evidence type="ECO:0000313" key="2">
    <source>
        <dbReference type="Proteomes" id="UP001230156"/>
    </source>
</evidence>
<accession>A0ABU0YSE4</accession>
<reference evidence="2" key="1">
    <citation type="submission" date="2023-08" db="EMBL/GenBank/DDBJ databases">
        <title>Rhodospirillaceae gen. nov., a novel taxon isolated from the Yangtze River Yuezi River estuary sludge.</title>
        <authorList>
            <person name="Ruan L."/>
        </authorList>
    </citation>
    <scope>NUCLEOTIDE SEQUENCE [LARGE SCALE GENOMIC DNA]</scope>
    <source>
        <strain evidence="2">R-7</strain>
    </source>
</reference>
<dbReference type="Pfam" id="PF07310">
    <property type="entry name" value="PAS_5"/>
    <property type="match status" value="1"/>
</dbReference>
<proteinExistence type="predicted"/>
<dbReference type="RefSeq" id="WP_379960170.1">
    <property type="nucleotide sequence ID" value="NZ_JAUYVI010000007.1"/>
</dbReference>
<gene>
    <name evidence="1" type="ORF">Q8A70_23315</name>
</gene>